<dbReference type="Pfam" id="PF00149">
    <property type="entry name" value="Metallophos"/>
    <property type="match status" value="1"/>
</dbReference>
<dbReference type="PANTHER" id="PTHR43143">
    <property type="entry name" value="METALLOPHOSPHOESTERASE, CALCINEURIN SUPERFAMILY"/>
    <property type="match status" value="1"/>
</dbReference>
<dbReference type="AlphaFoldDB" id="R0EF15"/>
<dbReference type="InterPro" id="IPR051918">
    <property type="entry name" value="STPP_CPPED1"/>
</dbReference>
<dbReference type="InterPro" id="IPR004843">
    <property type="entry name" value="Calcineurin-like_PHP"/>
</dbReference>
<evidence type="ECO:0000313" key="3">
    <source>
        <dbReference type="Proteomes" id="UP000013063"/>
    </source>
</evidence>
<proteinExistence type="predicted"/>
<protein>
    <submittedName>
        <fullName evidence="2">Putative phosphohydrolase</fullName>
    </submittedName>
</protein>
<comment type="caution">
    <text evidence="2">The sequence shown here is derived from an EMBL/GenBank/DDBJ whole genome shotgun (WGS) entry which is preliminary data.</text>
</comment>
<dbReference type="Gene3D" id="3.60.21.10">
    <property type="match status" value="1"/>
</dbReference>
<feature type="domain" description="Calcineurin-like phosphoesterase" evidence="1">
    <location>
        <begin position="1"/>
        <end position="199"/>
    </location>
</feature>
<dbReference type="EMBL" id="APMP01000001">
    <property type="protein sequence ID" value="ENZ84018.1"/>
    <property type="molecule type" value="Genomic_DNA"/>
</dbReference>
<dbReference type="eggNOG" id="COG1409">
    <property type="taxonomic scope" value="Bacteria"/>
</dbReference>
<evidence type="ECO:0000259" key="1">
    <source>
        <dbReference type="Pfam" id="PF00149"/>
    </source>
</evidence>
<gene>
    <name evidence="2" type="ORF">OR37_00526</name>
</gene>
<evidence type="ECO:0000313" key="2">
    <source>
        <dbReference type="EMBL" id="ENZ84018.1"/>
    </source>
</evidence>
<reference evidence="2 3" key="1">
    <citation type="journal article" date="2013" name="Genome Announc.">
        <title>Draft Genome Sequence for Caulobacter sp. Strain OR37, a Bacterium Tolerant to Heavy Metals.</title>
        <authorList>
            <person name="Utturkar S.M."/>
            <person name="Bollmann A."/>
            <person name="Brzoska R.M."/>
            <person name="Klingeman D.M."/>
            <person name="Epstein S.E."/>
            <person name="Palumbo A.V."/>
            <person name="Brown S.D."/>
        </authorList>
    </citation>
    <scope>NUCLEOTIDE SEQUENCE [LARGE SCALE GENOMIC DNA]</scope>
    <source>
        <strain evidence="2 3">OR37</strain>
    </source>
</reference>
<dbReference type="RefSeq" id="WP_004615614.1">
    <property type="nucleotide sequence ID" value="NZ_APMP01000001.1"/>
</dbReference>
<keyword evidence="2" id="KW-0378">Hydrolase</keyword>
<dbReference type="InterPro" id="IPR029052">
    <property type="entry name" value="Metallo-depent_PP-like"/>
</dbReference>
<dbReference type="PATRIC" id="fig|1292034.3.peg.523"/>
<keyword evidence="3" id="KW-1185">Reference proteome</keyword>
<dbReference type="SUPFAM" id="SSF56300">
    <property type="entry name" value="Metallo-dependent phosphatases"/>
    <property type="match status" value="1"/>
</dbReference>
<sequence precursor="true">MRLALISDTHLAPVAAAFNANAEAAIDWIETWAPDAVIHLGDVTADGAEDPDQFEHARVLLSRLSAPLHCLPGNHDVGDCPPANGTKEPPFSSRRLAQFRAALGADQWWFARDGWTLIGLNSQLFASGDAEDALQAEWLENELAAVRGPVALFLHKPLVLETHEDTPDHPRFAPLEARRRLARLLADRPALVVSGHVHQHRRRRIGVADHLWAPSTAFLLPDSVQPRLGDKQVGLLTLELSPDGGWRAEMVSPAAMVSHDVLDHPEVYPQVLEMKRSAM</sequence>
<dbReference type="STRING" id="1292034.OR37_00526"/>
<dbReference type="OrthoDB" id="651281at2"/>
<name>R0EF15_CAUVI</name>
<organism evidence="2 3">
    <name type="scientific">Caulobacter vibrioides OR37</name>
    <dbReference type="NCBI Taxonomy" id="1292034"/>
    <lineage>
        <taxon>Bacteria</taxon>
        <taxon>Pseudomonadati</taxon>
        <taxon>Pseudomonadota</taxon>
        <taxon>Alphaproteobacteria</taxon>
        <taxon>Caulobacterales</taxon>
        <taxon>Caulobacteraceae</taxon>
        <taxon>Caulobacter</taxon>
    </lineage>
</organism>
<accession>R0EF15</accession>
<dbReference type="Proteomes" id="UP000013063">
    <property type="component" value="Unassembled WGS sequence"/>
</dbReference>
<dbReference type="PANTHER" id="PTHR43143:SF1">
    <property type="entry name" value="SERINE_THREONINE-PROTEIN PHOSPHATASE CPPED1"/>
    <property type="match status" value="1"/>
</dbReference>
<dbReference type="GO" id="GO:0016787">
    <property type="term" value="F:hydrolase activity"/>
    <property type="evidence" value="ECO:0007669"/>
    <property type="project" value="UniProtKB-KW"/>
</dbReference>